<dbReference type="InterPro" id="IPR005746">
    <property type="entry name" value="Thioredoxin"/>
</dbReference>
<keyword evidence="3" id="KW-0249">Electron transport</keyword>
<dbReference type="GO" id="GO:0015035">
    <property type="term" value="F:protein-disulfide reductase activity"/>
    <property type="evidence" value="ECO:0007669"/>
    <property type="project" value="UniProtKB-UniRule"/>
</dbReference>
<protein>
    <recommendedName>
        <fullName evidence="6">Thioredoxin</fullName>
    </recommendedName>
</protein>
<dbReference type="CDD" id="cd02956">
    <property type="entry name" value="ybbN"/>
    <property type="match status" value="1"/>
</dbReference>
<evidence type="ECO:0000256" key="2">
    <source>
        <dbReference type="ARBA" id="ARBA00022448"/>
    </source>
</evidence>
<feature type="domain" description="Thioredoxin" evidence="7">
    <location>
        <begin position="36"/>
        <end position="143"/>
    </location>
</feature>
<dbReference type="PROSITE" id="PS51352">
    <property type="entry name" value="THIOREDOXIN_2"/>
    <property type="match status" value="1"/>
</dbReference>
<name>G2DDB4_9GAMM</name>
<evidence type="ECO:0000259" key="7">
    <source>
        <dbReference type="PROSITE" id="PS51352"/>
    </source>
</evidence>
<evidence type="ECO:0000256" key="1">
    <source>
        <dbReference type="ARBA" id="ARBA00008987"/>
    </source>
</evidence>
<dbReference type="GO" id="GO:0005737">
    <property type="term" value="C:cytoplasm"/>
    <property type="evidence" value="ECO:0007669"/>
    <property type="project" value="TreeGrafter"/>
</dbReference>
<dbReference type="PANTHER" id="PTHR45663">
    <property type="entry name" value="GEO12009P1"/>
    <property type="match status" value="1"/>
</dbReference>
<sequence length="317" mass="36042">MGPIHPFSSSCHSIPNQYNSEHRNHWIQTEMSDSPFVIEVNAENFQRVVIEGSMERPVLVDFWADWCNPCKILMPILASLADAYQGKFILAKLNTEEQRELAAQYGIRSLPTVKLFRNGQPLDEFMGALPEREIRTFLDRHIPRESDLILAQAEQLLQQGDSEGAGELMLKANQMDPDNPRVLLALGRYLTGQGRLDDAQALLNALPAEERESPEVIALLARIEFDQTCADAPAVEELKKRLEADPDDSKARFQLANHKVINNDLEGALEQFLILMQKDRQYNDDAGRKGMLKVFEMLGGEGELVKRYRNRMFNILH</sequence>
<dbReference type="InterPro" id="IPR036249">
    <property type="entry name" value="Thioredoxin-like_sf"/>
</dbReference>
<reference evidence="8" key="1">
    <citation type="journal article" date="2011" name="ISME J.">
        <title>The endosymbionts of the deep-sea tubeworms Riftia pachyptila and Tevnia jerichonana share an identical physiology as revealed by proteogenomic analyses.</title>
        <authorList>
            <person name="Gardebrecht A."/>
            <person name="Markert S."/>
            <person name="Felbeck H."/>
            <person name="Thuermer A."/>
            <person name="Albrecht D."/>
            <person name="Wollherr A."/>
            <person name="Kabisch J."/>
            <person name="Lehmann R."/>
            <person name="Daniel R."/>
            <person name="Liesegang H."/>
            <person name="Hecker M."/>
            <person name="Sievert S.M."/>
            <person name="Schweder T."/>
        </authorList>
    </citation>
    <scope>NUCLEOTIDE SEQUENCE [LARGE SCALE GENOMIC DNA]</scope>
</reference>
<evidence type="ECO:0000256" key="3">
    <source>
        <dbReference type="ARBA" id="ARBA00022982"/>
    </source>
</evidence>
<dbReference type="PRINTS" id="PR00421">
    <property type="entry name" value="THIOREDOXIN"/>
</dbReference>
<comment type="caution">
    <text evidence="8">The sequence shown here is derived from an EMBL/GenBank/DDBJ whole genome shotgun (WGS) entry which is preliminary data.</text>
</comment>
<keyword evidence="5" id="KW-0676">Redox-active center</keyword>
<comment type="similarity">
    <text evidence="1">Belongs to the thioredoxin family.</text>
</comment>
<evidence type="ECO:0000313" key="9">
    <source>
        <dbReference type="Proteomes" id="UP000004491"/>
    </source>
</evidence>
<dbReference type="Pfam" id="PF00085">
    <property type="entry name" value="Thioredoxin"/>
    <property type="match status" value="1"/>
</dbReference>
<accession>G2DDB4</accession>
<dbReference type="Pfam" id="PF14559">
    <property type="entry name" value="TPR_19"/>
    <property type="match status" value="1"/>
</dbReference>
<dbReference type="Gene3D" id="3.40.30.10">
    <property type="entry name" value="Glutaredoxin"/>
    <property type="match status" value="1"/>
</dbReference>
<keyword evidence="9" id="KW-1185">Reference proteome</keyword>
<dbReference type="GO" id="GO:0006950">
    <property type="term" value="P:response to stress"/>
    <property type="evidence" value="ECO:0007669"/>
    <property type="project" value="UniProtKB-ARBA"/>
</dbReference>
<dbReference type="NCBIfam" id="TIGR01068">
    <property type="entry name" value="thioredoxin"/>
    <property type="match status" value="1"/>
</dbReference>
<dbReference type="Gene3D" id="1.25.40.10">
    <property type="entry name" value="Tetratricopeptide repeat domain"/>
    <property type="match status" value="2"/>
</dbReference>
<dbReference type="AlphaFoldDB" id="G2DDB4"/>
<dbReference type="InterPro" id="IPR013766">
    <property type="entry name" value="Thioredoxin_domain"/>
</dbReference>
<evidence type="ECO:0000313" key="8">
    <source>
        <dbReference type="EMBL" id="EGV51373.1"/>
    </source>
</evidence>
<dbReference type="Pfam" id="PF14561">
    <property type="entry name" value="TPR_20"/>
    <property type="match status" value="1"/>
</dbReference>
<dbReference type="FunFam" id="3.40.30.10:FF:000001">
    <property type="entry name" value="Thioredoxin"/>
    <property type="match status" value="1"/>
</dbReference>
<evidence type="ECO:0000256" key="6">
    <source>
        <dbReference type="NCBIfam" id="TIGR01068"/>
    </source>
</evidence>
<gene>
    <name evidence="8" type="ORF">Rifp1Sym_bl00070</name>
</gene>
<organism evidence="8 9">
    <name type="scientific">endosymbiont of Riftia pachyptila</name>
    <name type="common">vent Ph05</name>
    <dbReference type="NCBI Taxonomy" id="1048808"/>
    <lineage>
        <taxon>Bacteria</taxon>
        <taxon>Pseudomonadati</taxon>
        <taxon>Pseudomonadota</taxon>
        <taxon>Gammaproteobacteria</taxon>
        <taxon>sulfur-oxidizing symbionts</taxon>
    </lineage>
</organism>
<dbReference type="SUPFAM" id="SSF52833">
    <property type="entry name" value="Thioredoxin-like"/>
    <property type="match status" value="1"/>
</dbReference>
<dbReference type="InterPro" id="IPR011990">
    <property type="entry name" value="TPR-like_helical_dom_sf"/>
</dbReference>
<keyword evidence="4" id="KW-1015">Disulfide bond</keyword>
<evidence type="ECO:0000256" key="4">
    <source>
        <dbReference type="ARBA" id="ARBA00023157"/>
    </source>
</evidence>
<keyword evidence="2" id="KW-0813">Transport</keyword>
<dbReference type="Proteomes" id="UP000004491">
    <property type="component" value="Unassembled WGS sequence"/>
</dbReference>
<proteinExistence type="inferred from homology"/>
<evidence type="ECO:0000256" key="5">
    <source>
        <dbReference type="ARBA" id="ARBA00023284"/>
    </source>
</evidence>
<dbReference type="SUPFAM" id="SSF48452">
    <property type="entry name" value="TPR-like"/>
    <property type="match status" value="1"/>
</dbReference>
<dbReference type="PANTHER" id="PTHR45663:SF11">
    <property type="entry name" value="GEO12009P1"/>
    <property type="match status" value="1"/>
</dbReference>
<dbReference type="EMBL" id="AFOC01000039">
    <property type="protein sequence ID" value="EGV51373.1"/>
    <property type="molecule type" value="Genomic_DNA"/>
</dbReference>